<dbReference type="PRINTS" id="PR00081">
    <property type="entry name" value="GDHRDH"/>
</dbReference>
<dbReference type="AlphaFoldDB" id="A0A9N8L3W5"/>
<organism evidence="1 2">
    <name type="scientific">Chrysodeixis includens</name>
    <name type="common">Soybean looper</name>
    <name type="synonym">Pseudoplusia includens</name>
    <dbReference type="NCBI Taxonomy" id="689277"/>
    <lineage>
        <taxon>Eukaryota</taxon>
        <taxon>Metazoa</taxon>
        <taxon>Ecdysozoa</taxon>
        <taxon>Arthropoda</taxon>
        <taxon>Hexapoda</taxon>
        <taxon>Insecta</taxon>
        <taxon>Pterygota</taxon>
        <taxon>Neoptera</taxon>
        <taxon>Endopterygota</taxon>
        <taxon>Lepidoptera</taxon>
        <taxon>Glossata</taxon>
        <taxon>Ditrysia</taxon>
        <taxon>Noctuoidea</taxon>
        <taxon>Noctuidae</taxon>
        <taxon>Plusiinae</taxon>
        <taxon>Chrysodeixis</taxon>
    </lineage>
</organism>
<sequence length="146" mass="16161">MKLILRKSLSNARNLELKYWPSKQTYQKRTKQVLLSNKQLTNLDILVNNAGIFRAVEISAPELLSVYDEVINTNLRPVIQLTNLAVPYLLETKGNIINISSGASKTLLQSSTFTIYGLSKAALDHFSKGTALELGPKGVLLDCATR</sequence>
<evidence type="ECO:0000313" key="2">
    <source>
        <dbReference type="Proteomes" id="UP001154114"/>
    </source>
</evidence>
<dbReference type="PANTHER" id="PTHR43975">
    <property type="entry name" value="ZGC:101858"/>
    <property type="match status" value="1"/>
</dbReference>
<reference evidence="1" key="1">
    <citation type="submission" date="2021-12" db="EMBL/GenBank/DDBJ databases">
        <authorList>
            <person name="King R."/>
        </authorList>
    </citation>
    <scope>NUCLEOTIDE SEQUENCE</scope>
</reference>
<keyword evidence="2" id="KW-1185">Reference proteome</keyword>
<name>A0A9N8L3W5_CHRIL</name>
<gene>
    <name evidence="1" type="ORF">CINC_LOCUS6899</name>
</gene>
<dbReference type="Gene3D" id="3.40.50.720">
    <property type="entry name" value="NAD(P)-binding Rossmann-like Domain"/>
    <property type="match status" value="1"/>
</dbReference>
<dbReference type="EMBL" id="LR824024">
    <property type="protein sequence ID" value="CAD0204592.1"/>
    <property type="molecule type" value="Genomic_DNA"/>
</dbReference>
<dbReference type="Pfam" id="PF00106">
    <property type="entry name" value="adh_short"/>
    <property type="match status" value="1"/>
</dbReference>
<dbReference type="Proteomes" id="UP001154114">
    <property type="component" value="Chromosome 21"/>
</dbReference>
<dbReference type="SUPFAM" id="SSF51735">
    <property type="entry name" value="NAD(P)-binding Rossmann-fold domains"/>
    <property type="match status" value="1"/>
</dbReference>
<dbReference type="OrthoDB" id="47007at2759"/>
<evidence type="ECO:0000313" key="1">
    <source>
        <dbReference type="EMBL" id="CAD0204592.1"/>
    </source>
</evidence>
<accession>A0A9N8L3W5</accession>
<dbReference type="InterPro" id="IPR036291">
    <property type="entry name" value="NAD(P)-bd_dom_sf"/>
</dbReference>
<dbReference type="PANTHER" id="PTHR43975:SF2">
    <property type="entry name" value="EG:BACR7A4.14 PROTEIN-RELATED"/>
    <property type="match status" value="1"/>
</dbReference>
<proteinExistence type="predicted"/>
<protein>
    <submittedName>
        <fullName evidence="1">Uncharacterized protein</fullName>
    </submittedName>
</protein>
<dbReference type="PRINTS" id="PR00080">
    <property type="entry name" value="SDRFAMILY"/>
</dbReference>
<dbReference type="InterPro" id="IPR002347">
    <property type="entry name" value="SDR_fam"/>
</dbReference>